<reference evidence="4" key="2">
    <citation type="submission" date="2025-05" db="UniProtKB">
        <authorList>
            <consortium name="EnsemblMetazoa"/>
        </authorList>
    </citation>
    <scope>IDENTIFICATION</scope>
    <source>
        <strain evidence="4">Foshan</strain>
    </source>
</reference>
<evidence type="ECO:0000256" key="2">
    <source>
        <dbReference type="ARBA" id="ARBA00008837"/>
    </source>
</evidence>
<comment type="similarity">
    <text evidence="2">Belongs to the ELP6 family.</text>
</comment>
<evidence type="ECO:0000313" key="4">
    <source>
        <dbReference type="EnsemblMetazoa" id="AALFPA23_002480.P2346"/>
    </source>
</evidence>
<evidence type="ECO:0000256" key="3">
    <source>
        <dbReference type="ARBA" id="ARBA00020263"/>
    </source>
</evidence>
<dbReference type="InterPro" id="IPR027417">
    <property type="entry name" value="P-loop_NTPase"/>
</dbReference>
<dbReference type="RefSeq" id="XP_029723322.1">
    <property type="nucleotide sequence ID" value="XM_029867462.2"/>
</dbReference>
<reference evidence="5" key="1">
    <citation type="journal article" date="2015" name="Proc. Natl. Acad. Sci. U.S.A.">
        <title>Genome sequence of the Asian Tiger mosquito, Aedes albopictus, reveals insights into its biology, genetics, and evolution.</title>
        <authorList>
            <person name="Chen X.G."/>
            <person name="Jiang X."/>
            <person name="Gu J."/>
            <person name="Xu M."/>
            <person name="Wu Y."/>
            <person name="Deng Y."/>
            <person name="Zhang C."/>
            <person name="Bonizzoni M."/>
            <person name="Dermauw W."/>
            <person name="Vontas J."/>
            <person name="Armbruster P."/>
            <person name="Huang X."/>
            <person name="Yang Y."/>
            <person name="Zhang H."/>
            <person name="He W."/>
            <person name="Peng H."/>
            <person name="Liu Y."/>
            <person name="Wu K."/>
            <person name="Chen J."/>
            <person name="Lirakis M."/>
            <person name="Topalis P."/>
            <person name="Van Leeuwen T."/>
            <person name="Hall A.B."/>
            <person name="Jiang X."/>
            <person name="Thorpe C."/>
            <person name="Mueller R.L."/>
            <person name="Sun C."/>
            <person name="Waterhouse R.M."/>
            <person name="Yan G."/>
            <person name="Tu Z.J."/>
            <person name="Fang X."/>
            <person name="James A.A."/>
        </authorList>
    </citation>
    <scope>NUCLEOTIDE SEQUENCE [LARGE SCALE GENOMIC DNA]</scope>
    <source>
        <strain evidence="5">Foshan</strain>
    </source>
</reference>
<proteinExistence type="inferred from homology"/>
<protein>
    <recommendedName>
        <fullName evidence="3">Elongator complex protein 6</fullName>
    </recommendedName>
</protein>
<sequence>MAQPVLAACGLQAEHLPRLTILKQDSGVDGSFLIAATLGHRLKASKDHHVLLVASHHTYHHYSAACMKVGFNLGPSRDSGQLQILDVAADLFRNYPNNIPSLDEIAERIQAFLQARPDGTILVDDLTYFLNFDHSEAQLIDFVEQLVVQDDRHHSLVIKLNTADRWATLCANLDDLAQVEIGLQRLTSGQFREVDGRLVVRRFLAEKDDGDEQGLLRLKKVDRSVLYKVNERNIKVFVPGEVGIKNL</sequence>
<organism evidence="4 5">
    <name type="scientific">Aedes albopictus</name>
    <name type="common">Asian tiger mosquito</name>
    <name type="synonym">Stegomyia albopicta</name>
    <dbReference type="NCBI Taxonomy" id="7160"/>
    <lineage>
        <taxon>Eukaryota</taxon>
        <taxon>Metazoa</taxon>
        <taxon>Ecdysozoa</taxon>
        <taxon>Arthropoda</taxon>
        <taxon>Hexapoda</taxon>
        <taxon>Insecta</taxon>
        <taxon>Pterygota</taxon>
        <taxon>Neoptera</taxon>
        <taxon>Endopterygota</taxon>
        <taxon>Diptera</taxon>
        <taxon>Nematocera</taxon>
        <taxon>Culicoidea</taxon>
        <taxon>Culicidae</taxon>
        <taxon>Culicinae</taxon>
        <taxon>Aedini</taxon>
        <taxon>Aedes</taxon>
        <taxon>Stegomyia</taxon>
    </lineage>
</organism>
<dbReference type="Gene3D" id="3.40.50.300">
    <property type="entry name" value="P-loop containing nucleotide triphosphate hydrolases"/>
    <property type="match status" value="1"/>
</dbReference>
<comment type="pathway">
    <text evidence="1">tRNA modification; 5-methoxycarbonylmethyl-2-thiouridine-tRNA biosynthesis.</text>
</comment>
<name>A0ABM1XSQ5_AEDAL</name>
<evidence type="ECO:0000256" key="1">
    <source>
        <dbReference type="ARBA" id="ARBA00005043"/>
    </source>
</evidence>
<dbReference type="GeneID" id="109423624"/>
<dbReference type="Proteomes" id="UP000069940">
    <property type="component" value="Unassembled WGS sequence"/>
</dbReference>
<dbReference type="RefSeq" id="XP_062703181.1">
    <property type="nucleotide sequence ID" value="XM_062847197.1"/>
</dbReference>
<dbReference type="EnsemblMetazoa" id="AALFPA23_002480.R2346">
    <property type="protein sequence ID" value="AALFPA23_002480.P2346"/>
    <property type="gene ID" value="AALFPA23_002480"/>
</dbReference>
<evidence type="ECO:0000313" key="5">
    <source>
        <dbReference type="Proteomes" id="UP000069940"/>
    </source>
</evidence>
<keyword evidence="5" id="KW-1185">Reference proteome</keyword>
<accession>A0ABM1XSQ5</accession>
<dbReference type="EnsemblMetazoa" id="AALFPA23_002480.R2343">
    <property type="protein sequence ID" value="AALFPA23_002480.P2343"/>
    <property type="gene ID" value="AALFPA23_002480"/>
</dbReference>
<dbReference type="PANTHER" id="PTHR16184">
    <property type="entry name" value="ELONGATOR COMPLEX PROTEIN 6"/>
    <property type="match status" value="1"/>
</dbReference>
<dbReference type="Pfam" id="PF09807">
    <property type="entry name" value="ELP6"/>
    <property type="match status" value="1"/>
</dbReference>
<dbReference type="EnsemblMetazoa" id="AALFPA23_002480.R2345">
    <property type="protein sequence ID" value="AALFPA23_002480.P2345"/>
    <property type="gene ID" value="AALFPA23_002480"/>
</dbReference>
<dbReference type="PANTHER" id="PTHR16184:SF6">
    <property type="entry name" value="ELONGATOR COMPLEX PROTEIN 6"/>
    <property type="match status" value="1"/>
</dbReference>
<dbReference type="InterPro" id="IPR018627">
    <property type="entry name" value="ELP6"/>
</dbReference>
<dbReference type="RefSeq" id="XP_019554147.2">
    <property type="nucleotide sequence ID" value="XM_019698602.3"/>
</dbReference>